<dbReference type="Gene3D" id="3.40.190.150">
    <property type="entry name" value="Bordetella uptake gene, domain 1"/>
    <property type="match status" value="1"/>
</dbReference>
<dbReference type="InterPro" id="IPR005064">
    <property type="entry name" value="BUG"/>
</dbReference>
<evidence type="ECO:0000256" key="1">
    <source>
        <dbReference type="ARBA" id="ARBA00006987"/>
    </source>
</evidence>
<dbReference type="PANTHER" id="PTHR42928">
    <property type="entry name" value="TRICARBOXYLATE-BINDING PROTEIN"/>
    <property type="match status" value="1"/>
</dbReference>
<organism evidence="2 3">
    <name type="scientific">Bradyrhizobium lablabi</name>
    <dbReference type="NCBI Taxonomy" id="722472"/>
    <lineage>
        <taxon>Bacteria</taxon>
        <taxon>Pseudomonadati</taxon>
        <taxon>Pseudomonadota</taxon>
        <taxon>Alphaproteobacteria</taxon>
        <taxon>Hyphomicrobiales</taxon>
        <taxon>Nitrobacteraceae</taxon>
        <taxon>Bradyrhizobium</taxon>
    </lineage>
</organism>
<dbReference type="CDD" id="cd07012">
    <property type="entry name" value="PBP2_Bug_TTT"/>
    <property type="match status" value="1"/>
</dbReference>
<dbReference type="PANTHER" id="PTHR42928:SF5">
    <property type="entry name" value="BLR1237 PROTEIN"/>
    <property type="match status" value="1"/>
</dbReference>
<dbReference type="Proteomes" id="UP000183208">
    <property type="component" value="Unassembled WGS sequence"/>
</dbReference>
<evidence type="ECO:0000313" key="2">
    <source>
        <dbReference type="EMBL" id="SEC74023.1"/>
    </source>
</evidence>
<reference evidence="2 3" key="1">
    <citation type="submission" date="2016-10" db="EMBL/GenBank/DDBJ databases">
        <authorList>
            <person name="de Groot N.N."/>
        </authorList>
    </citation>
    <scope>NUCLEOTIDE SEQUENCE [LARGE SCALE GENOMIC DNA]</scope>
    <source>
        <strain evidence="2 3">GAS522</strain>
    </source>
</reference>
<dbReference type="Pfam" id="PF03401">
    <property type="entry name" value="TctC"/>
    <property type="match status" value="1"/>
</dbReference>
<dbReference type="RefSeq" id="WP_074818622.1">
    <property type="nucleotide sequence ID" value="NZ_FNTI01000001.1"/>
</dbReference>
<dbReference type="OrthoDB" id="8124733at2"/>
<proteinExistence type="inferred from homology"/>
<gene>
    <name evidence="2" type="ORF">SAMN05444171_2151</name>
</gene>
<dbReference type="SUPFAM" id="SSF53850">
    <property type="entry name" value="Periplasmic binding protein-like II"/>
    <property type="match status" value="1"/>
</dbReference>
<keyword evidence="2" id="KW-0675">Receptor</keyword>
<evidence type="ECO:0000313" key="3">
    <source>
        <dbReference type="Proteomes" id="UP000183208"/>
    </source>
</evidence>
<dbReference type="Gene3D" id="3.40.190.10">
    <property type="entry name" value="Periplasmic binding protein-like II"/>
    <property type="match status" value="1"/>
</dbReference>
<name>A0A1M6W033_9BRAD</name>
<dbReference type="EMBL" id="FNTI01000001">
    <property type="protein sequence ID" value="SEC74023.1"/>
    <property type="molecule type" value="Genomic_DNA"/>
</dbReference>
<dbReference type="AlphaFoldDB" id="A0A1M6W033"/>
<sequence length="326" mass="34142">MRHAALVSAVVVTLVGLAIGVRNAEAAFPDRTIRIIVPFAPGGPIDAIARPLATTMQEILGATVVIENRSGAGGITGSESVASAAADGYTLLMTTGSHIGNKVFNSAQVRYDPLLGFTPVAGLIESNGIVLLARKEMPADSIATLNAYAKTQPNGLTYGHAGIGNISYIAGELLKVQAGMPLSGIPYRGTAAAMSDLVGGQVDLCFVGISGARSYVDNGQVKVIASTGAERAPVLPGVPTMREAGFPDFVVLGYIGLWAPRDTPKAVVTRLYDAVREALARPNIRQLLSTFGAATEATPPDEFARFLERDFATQQRWARELGVIPK</sequence>
<dbReference type="InterPro" id="IPR042100">
    <property type="entry name" value="Bug_dom1"/>
</dbReference>
<protein>
    <submittedName>
        <fullName evidence="2">Tripartite-type tricarboxylate transporter, receptor component TctC</fullName>
    </submittedName>
</protein>
<comment type="similarity">
    <text evidence="1">Belongs to the UPF0065 (bug) family.</text>
</comment>
<dbReference type="PIRSF" id="PIRSF017082">
    <property type="entry name" value="YflP"/>
    <property type="match status" value="1"/>
</dbReference>
<accession>A0A1M6W033</accession>